<evidence type="ECO:0000313" key="2">
    <source>
        <dbReference type="Proteomes" id="UP000190888"/>
    </source>
</evidence>
<name>A0A1T4P3F6_9BACT</name>
<reference evidence="1 2" key="1">
    <citation type="submission" date="2017-02" db="EMBL/GenBank/DDBJ databases">
        <authorList>
            <person name="Peterson S.W."/>
        </authorList>
    </citation>
    <scope>NUCLEOTIDE SEQUENCE [LARGE SCALE GENOMIC DNA]</scope>
    <source>
        <strain evidence="1 2">DSM 22335</strain>
    </source>
</reference>
<proteinExistence type="predicted"/>
<gene>
    <name evidence="1" type="ORF">SAMN04488132_10599</name>
</gene>
<evidence type="ECO:0008006" key="3">
    <source>
        <dbReference type="Google" id="ProtNLM"/>
    </source>
</evidence>
<evidence type="ECO:0000313" key="1">
    <source>
        <dbReference type="EMBL" id="SJZ85478.1"/>
    </source>
</evidence>
<accession>A0A1T4P3F6</accession>
<dbReference type="OrthoDB" id="950459at2"/>
<dbReference type="InterPro" id="IPR045788">
    <property type="entry name" value="MobC_2"/>
</dbReference>
<organism evidence="1 2">
    <name type="scientific">Sediminibacterium ginsengisoli</name>
    <dbReference type="NCBI Taxonomy" id="413434"/>
    <lineage>
        <taxon>Bacteria</taxon>
        <taxon>Pseudomonadati</taxon>
        <taxon>Bacteroidota</taxon>
        <taxon>Chitinophagia</taxon>
        <taxon>Chitinophagales</taxon>
        <taxon>Chitinophagaceae</taxon>
        <taxon>Sediminibacterium</taxon>
    </lineage>
</organism>
<protein>
    <recommendedName>
        <fullName evidence="3">Mobilisation protein (MobC)</fullName>
    </recommendedName>
</protein>
<sequence>MKKEQHNIRKHIVTLRMNDEEFQSMENFRKATTERTTSNYLRKLALKKPVTSLTRNQSIDELNQELILLRREINAIGNNFNQAIHKLHTLERIPEFRQWIETYEHTRVALKKKADQAFEYIIQKTGQW</sequence>
<dbReference type="RefSeq" id="WP_078831428.1">
    <property type="nucleotide sequence ID" value="NZ_FUWH01000005.1"/>
</dbReference>
<dbReference type="STRING" id="413434.SAMN04488132_10599"/>
<dbReference type="EMBL" id="FUWH01000005">
    <property type="protein sequence ID" value="SJZ85478.1"/>
    <property type="molecule type" value="Genomic_DNA"/>
</dbReference>
<dbReference type="AlphaFoldDB" id="A0A1T4P3F6"/>
<keyword evidence="2" id="KW-1185">Reference proteome</keyword>
<dbReference type="Proteomes" id="UP000190888">
    <property type="component" value="Unassembled WGS sequence"/>
</dbReference>
<dbReference type="Pfam" id="PF19514">
    <property type="entry name" value="MobC_2"/>
    <property type="match status" value="1"/>
</dbReference>